<feature type="compositionally biased region" description="Low complexity" evidence="1">
    <location>
        <begin position="54"/>
        <end position="80"/>
    </location>
</feature>
<reference evidence="3 4" key="1">
    <citation type="submission" date="2018-01" db="EMBL/GenBank/DDBJ databases">
        <title>Genome characterization of the sugarcane-associated fungus Trichoderma ghanense CCMA-1212 and their application in lignocelulose bioconversion.</title>
        <authorList>
            <person name="Steindorff A.S."/>
            <person name="Mendes T.D."/>
            <person name="Vilela E.S.D."/>
            <person name="Rodrigues D.S."/>
            <person name="Formighieri E.F."/>
            <person name="Melo I.S."/>
            <person name="Favaro L.C.L."/>
        </authorList>
    </citation>
    <scope>NUCLEOTIDE SEQUENCE [LARGE SCALE GENOMIC DNA]</scope>
    <source>
        <strain evidence="3 4">CCMA-1212</strain>
    </source>
</reference>
<dbReference type="EMBL" id="PPTA01000004">
    <property type="protein sequence ID" value="TFB04398.1"/>
    <property type="molecule type" value="Genomic_DNA"/>
</dbReference>
<protein>
    <submittedName>
        <fullName evidence="3">Uncharacterized protein</fullName>
    </submittedName>
</protein>
<name>A0ABY2H845_9HYPO</name>
<proteinExistence type="predicted"/>
<organism evidence="3 4">
    <name type="scientific">Trichoderma ghanense</name>
    <dbReference type="NCBI Taxonomy" id="65468"/>
    <lineage>
        <taxon>Eukaryota</taxon>
        <taxon>Fungi</taxon>
        <taxon>Dikarya</taxon>
        <taxon>Ascomycota</taxon>
        <taxon>Pezizomycotina</taxon>
        <taxon>Sordariomycetes</taxon>
        <taxon>Hypocreomycetidae</taxon>
        <taxon>Hypocreales</taxon>
        <taxon>Hypocreaceae</taxon>
        <taxon>Trichoderma</taxon>
    </lineage>
</organism>
<keyword evidence="4" id="KW-1185">Reference proteome</keyword>
<dbReference type="Proteomes" id="UP001642720">
    <property type="component" value="Unassembled WGS sequence"/>
</dbReference>
<feature type="chain" id="PRO_5046406635" evidence="2">
    <location>
        <begin position="23"/>
        <end position="124"/>
    </location>
</feature>
<accession>A0ABY2H845</accession>
<feature type="signal peptide" evidence="2">
    <location>
        <begin position="1"/>
        <end position="22"/>
    </location>
</feature>
<evidence type="ECO:0000256" key="1">
    <source>
        <dbReference type="SAM" id="MobiDB-lite"/>
    </source>
</evidence>
<dbReference type="GeneID" id="300575465"/>
<sequence>CGAPLSFFRLHFAILLLLVSVPFPFHLISHPPQYSFAADPHLLDRQPGDQHLNPSPSHDPSSSQSITTTTTTTSPCFSRSDPTRATPSLDHQPLRRISQSALLRQPTAGGRSKPQSPSVSPVEP</sequence>
<feature type="region of interest" description="Disordered" evidence="1">
    <location>
        <begin position="36"/>
        <end position="124"/>
    </location>
</feature>
<evidence type="ECO:0000313" key="3">
    <source>
        <dbReference type="EMBL" id="TFB04398.1"/>
    </source>
</evidence>
<evidence type="ECO:0000313" key="4">
    <source>
        <dbReference type="Proteomes" id="UP001642720"/>
    </source>
</evidence>
<feature type="compositionally biased region" description="Polar residues" evidence="1">
    <location>
        <begin position="113"/>
        <end position="124"/>
    </location>
</feature>
<dbReference type="RefSeq" id="XP_073560599.1">
    <property type="nucleotide sequence ID" value="XM_073701015.1"/>
</dbReference>
<feature type="non-terminal residue" evidence="3">
    <location>
        <position position="1"/>
    </location>
</feature>
<comment type="caution">
    <text evidence="3">The sequence shown here is derived from an EMBL/GenBank/DDBJ whole genome shotgun (WGS) entry which is preliminary data.</text>
</comment>
<keyword evidence="2" id="KW-0732">Signal</keyword>
<evidence type="ECO:0000256" key="2">
    <source>
        <dbReference type="SAM" id="SignalP"/>
    </source>
</evidence>
<gene>
    <name evidence="3" type="ORF">CCMA1212_003675</name>
</gene>